<proteinExistence type="predicted"/>
<reference evidence="1 2" key="1">
    <citation type="submission" date="2019-07" db="EMBL/GenBank/DDBJ databases">
        <title>Full genome sequence of Sphingomonas sp. 4R-6-7(HKS19).</title>
        <authorList>
            <person name="Im W.-T."/>
        </authorList>
    </citation>
    <scope>NUCLEOTIDE SEQUENCE [LARGE SCALE GENOMIC DNA]</scope>
    <source>
        <strain evidence="1 2">HKS19</strain>
    </source>
</reference>
<gene>
    <name evidence="1" type="ORF">FPZ24_01965</name>
</gene>
<evidence type="ECO:0008006" key="3">
    <source>
        <dbReference type="Google" id="ProtNLM"/>
    </source>
</evidence>
<sequence length="124" mass="14135">MKTVYQRTESDCGVAALAMLADVSYEQALEFLRGSFRHTRIISSGKILAGVTHFGRTPLGDRCIRIGERQLCDLDHNALLRGVLIEGQRKFGHWAIWDCFDQTIRDPYAYMLPFETLGLLEVSW</sequence>
<dbReference type="KEGG" id="spai:FPZ24_01965"/>
<name>A0A5B8LGW5_9SPHN</name>
<dbReference type="OrthoDB" id="7024905at2"/>
<dbReference type="Proteomes" id="UP000315673">
    <property type="component" value="Chromosome"/>
</dbReference>
<dbReference type="AlphaFoldDB" id="A0A5B8LGW5"/>
<accession>A0A5B8LGW5</accession>
<dbReference type="EMBL" id="CP042306">
    <property type="protein sequence ID" value="QDZ06390.1"/>
    <property type="molecule type" value="Genomic_DNA"/>
</dbReference>
<organism evidence="1 2">
    <name type="scientific">Sphingomonas panacisoli</name>
    <dbReference type="NCBI Taxonomy" id="1813879"/>
    <lineage>
        <taxon>Bacteria</taxon>
        <taxon>Pseudomonadati</taxon>
        <taxon>Pseudomonadota</taxon>
        <taxon>Alphaproteobacteria</taxon>
        <taxon>Sphingomonadales</taxon>
        <taxon>Sphingomonadaceae</taxon>
        <taxon>Sphingomonas</taxon>
    </lineage>
</organism>
<protein>
    <recommendedName>
        <fullName evidence="3">Peptidase C39 domain-containing protein</fullName>
    </recommendedName>
</protein>
<evidence type="ECO:0000313" key="1">
    <source>
        <dbReference type="EMBL" id="QDZ06390.1"/>
    </source>
</evidence>
<evidence type="ECO:0000313" key="2">
    <source>
        <dbReference type="Proteomes" id="UP000315673"/>
    </source>
</evidence>
<dbReference type="RefSeq" id="WP_146569474.1">
    <property type="nucleotide sequence ID" value="NZ_CP042306.1"/>
</dbReference>
<keyword evidence="2" id="KW-1185">Reference proteome</keyword>